<keyword evidence="2" id="KW-1185">Reference proteome</keyword>
<comment type="similarity">
    <text evidence="1">Belongs to the enoyl-CoA hydratase/isomerase family.</text>
</comment>
<proteinExistence type="inferred from homology"/>
<dbReference type="SUPFAM" id="SSF52096">
    <property type="entry name" value="ClpP/crotonase"/>
    <property type="match status" value="1"/>
</dbReference>
<dbReference type="GeneID" id="128634136"/>
<dbReference type="PANTHER" id="PTHR43149:SF1">
    <property type="entry name" value="DELTA(3,5)-DELTA(2,4)-DIENOYL-COA ISOMERASE, MITOCHONDRIAL"/>
    <property type="match status" value="1"/>
</dbReference>
<dbReference type="GO" id="GO:0051750">
    <property type="term" value="F:delta(3,5)-delta(2,4)-dienoyl-CoA isomerase activity"/>
    <property type="evidence" value="ECO:0007669"/>
    <property type="project" value="TreeGrafter"/>
</dbReference>
<dbReference type="KEGG" id="ipu:128634136"/>
<gene>
    <name evidence="3" type="primary">LOC128634136</name>
</gene>
<dbReference type="Pfam" id="PF00378">
    <property type="entry name" value="ECH_1"/>
    <property type="match status" value="1"/>
</dbReference>
<name>A0A9F7RC73_ICTPU</name>
<reference evidence="3" key="2">
    <citation type="submission" date="2025-08" db="UniProtKB">
        <authorList>
            <consortium name="RefSeq"/>
        </authorList>
    </citation>
    <scope>IDENTIFICATION</scope>
    <source>
        <tissue evidence="3">Blood</tissue>
    </source>
</reference>
<dbReference type="InterPro" id="IPR045002">
    <property type="entry name" value="Ech1-like"/>
</dbReference>
<dbReference type="RefSeq" id="XP_053540384.1">
    <property type="nucleotide sequence ID" value="XM_053684409.1"/>
</dbReference>
<organism evidence="2 3">
    <name type="scientific">Ictalurus punctatus</name>
    <name type="common">Channel catfish</name>
    <name type="synonym">Silurus punctatus</name>
    <dbReference type="NCBI Taxonomy" id="7998"/>
    <lineage>
        <taxon>Eukaryota</taxon>
        <taxon>Metazoa</taxon>
        <taxon>Chordata</taxon>
        <taxon>Craniata</taxon>
        <taxon>Vertebrata</taxon>
        <taxon>Euteleostomi</taxon>
        <taxon>Actinopterygii</taxon>
        <taxon>Neopterygii</taxon>
        <taxon>Teleostei</taxon>
        <taxon>Ostariophysi</taxon>
        <taxon>Siluriformes</taxon>
        <taxon>Ictaluridae</taxon>
        <taxon>Ictalurus</taxon>
    </lineage>
</organism>
<evidence type="ECO:0000313" key="3">
    <source>
        <dbReference type="RefSeq" id="XP_053540384.1"/>
    </source>
</evidence>
<accession>A0A9F7RC73</accession>
<evidence type="ECO:0000313" key="2">
    <source>
        <dbReference type="Proteomes" id="UP000221080"/>
    </source>
</evidence>
<dbReference type="Gene3D" id="3.90.226.10">
    <property type="entry name" value="2-enoyl-CoA Hydratase, Chain A, domain 1"/>
    <property type="match status" value="1"/>
</dbReference>
<dbReference type="Proteomes" id="UP000221080">
    <property type="component" value="Chromosome 12"/>
</dbReference>
<dbReference type="InterPro" id="IPR029045">
    <property type="entry name" value="ClpP/crotonase-like_dom_sf"/>
</dbReference>
<dbReference type="PANTHER" id="PTHR43149">
    <property type="entry name" value="ENOYL-COA HYDRATASE"/>
    <property type="match status" value="1"/>
</dbReference>
<dbReference type="GO" id="GO:0005739">
    <property type="term" value="C:mitochondrion"/>
    <property type="evidence" value="ECO:0007669"/>
    <property type="project" value="TreeGrafter"/>
</dbReference>
<sequence>MMCLQCPKPVVVAVHGVCVEAGVDLITACDIRLCTQDAWFQVKSMIAGALEIAGEIAGRVPSLSREPKSTSSTPETTV</sequence>
<dbReference type="InterPro" id="IPR001753">
    <property type="entry name" value="Enoyl-CoA_hydra/iso"/>
</dbReference>
<protein>
    <submittedName>
        <fullName evidence="3">Delta(3,5)-Delta(2,4)-dienoyl-CoA isomerase, mitochondrial-like</fullName>
    </submittedName>
</protein>
<evidence type="ECO:0000256" key="1">
    <source>
        <dbReference type="ARBA" id="ARBA00005254"/>
    </source>
</evidence>
<reference evidence="2" key="1">
    <citation type="journal article" date="2016" name="Nat. Commun.">
        <title>The channel catfish genome sequence provides insights into the evolution of scale formation in teleosts.</title>
        <authorList>
            <person name="Liu Z."/>
            <person name="Liu S."/>
            <person name="Yao J."/>
            <person name="Bao L."/>
            <person name="Zhang J."/>
            <person name="Li Y."/>
            <person name="Jiang C."/>
            <person name="Sun L."/>
            <person name="Wang R."/>
            <person name="Zhang Y."/>
            <person name="Zhou T."/>
            <person name="Zeng Q."/>
            <person name="Fu Q."/>
            <person name="Gao S."/>
            <person name="Li N."/>
            <person name="Koren S."/>
            <person name="Jiang Y."/>
            <person name="Zimin A."/>
            <person name="Xu P."/>
            <person name="Phillippy A.M."/>
            <person name="Geng X."/>
            <person name="Song L."/>
            <person name="Sun F."/>
            <person name="Li C."/>
            <person name="Wang X."/>
            <person name="Chen A."/>
            <person name="Jin Y."/>
            <person name="Yuan Z."/>
            <person name="Yang Y."/>
            <person name="Tan S."/>
            <person name="Peatman E."/>
            <person name="Lu J."/>
            <person name="Qin Z."/>
            <person name="Dunham R."/>
            <person name="Li Z."/>
            <person name="Sonstegard T."/>
            <person name="Feng J."/>
            <person name="Danzmann R.G."/>
            <person name="Schroeder S."/>
            <person name="Scheffler B."/>
            <person name="Duke M.V."/>
            <person name="Ballard L."/>
            <person name="Kucuktas H."/>
            <person name="Kaltenboeck L."/>
            <person name="Liu H."/>
            <person name="Armbruster J."/>
            <person name="Xie Y."/>
            <person name="Kirby M.L."/>
            <person name="Tian Y."/>
            <person name="Flanagan M.E."/>
            <person name="Mu W."/>
            <person name="Waldbieser G.C."/>
        </authorList>
    </citation>
    <scope>NUCLEOTIDE SEQUENCE [LARGE SCALE GENOMIC DNA]</scope>
    <source>
        <strain evidence="2">SDA103</strain>
    </source>
</reference>
<dbReference type="AlphaFoldDB" id="A0A9F7RC73"/>